<dbReference type="Pfam" id="PF16916">
    <property type="entry name" value="ZT_dimer"/>
    <property type="match status" value="1"/>
</dbReference>
<dbReference type="InterPro" id="IPR058533">
    <property type="entry name" value="Cation_efflux_TM"/>
</dbReference>
<dbReference type="RefSeq" id="WP_091819304.1">
    <property type="nucleotide sequence ID" value="NZ_FNCQ01000029.1"/>
</dbReference>
<evidence type="ECO:0000256" key="1">
    <source>
        <dbReference type="ARBA" id="ARBA00004141"/>
    </source>
</evidence>
<feature type="transmembrane region" description="Helical" evidence="7">
    <location>
        <begin position="153"/>
        <end position="172"/>
    </location>
</feature>
<dbReference type="Gene3D" id="1.20.1510.10">
    <property type="entry name" value="Cation efflux protein transmembrane domain"/>
    <property type="match status" value="1"/>
</dbReference>
<dbReference type="GO" id="GO:0016020">
    <property type="term" value="C:membrane"/>
    <property type="evidence" value="ECO:0007669"/>
    <property type="project" value="UniProtKB-SubCell"/>
</dbReference>
<reference evidence="11" key="1">
    <citation type="submission" date="2016-10" db="EMBL/GenBank/DDBJ databases">
        <authorList>
            <person name="Varghese N."/>
            <person name="Submissions S."/>
        </authorList>
    </citation>
    <scope>NUCLEOTIDE SEQUENCE [LARGE SCALE GENOMIC DNA]</scope>
    <source>
        <strain evidence="11">BP1-148</strain>
    </source>
</reference>
<protein>
    <submittedName>
        <fullName evidence="10">Cation diffusion facilitator family transporter</fullName>
    </submittedName>
</protein>
<evidence type="ECO:0000256" key="7">
    <source>
        <dbReference type="SAM" id="Phobius"/>
    </source>
</evidence>
<dbReference type="FunFam" id="1.20.1510.10:FF:000006">
    <property type="entry name" value="Divalent cation efflux transporter"/>
    <property type="match status" value="1"/>
</dbReference>
<feature type="transmembrane region" description="Helical" evidence="7">
    <location>
        <begin position="73"/>
        <end position="93"/>
    </location>
</feature>
<dbReference type="InterPro" id="IPR050291">
    <property type="entry name" value="CDF_Transporter"/>
</dbReference>
<organism evidence="10 11">
    <name type="scientific">Prevotella communis</name>
    <dbReference type="NCBI Taxonomy" id="2913614"/>
    <lineage>
        <taxon>Bacteria</taxon>
        <taxon>Pseudomonadati</taxon>
        <taxon>Bacteroidota</taxon>
        <taxon>Bacteroidia</taxon>
        <taxon>Bacteroidales</taxon>
        <taxon>Prevotellaceae</taxon>
        <taxon>Prevotella</taxon>
    </lineage>
</organism>
<evidence type="ECO:0000256" key="6">
    <source>
        <dbReference type="ARBA" id="ARBA00023136"/>
    </source>
</evidence>
<dbReference type="SUPFAM" id="SSF161111">
    <property type="entry name" value="Cation efflux protein transmembrane domain-like"/>
    <property type="match status" value="1"/>
</dbReference>
<dbReference type="InterPro" id="IPR027469">
    <property type="entry name" value="Cation_efflux_TMD_sf"/>
</dbReference>
<name>A0A1G8CF07_9BACT</name>
<evidence type="ECO:0000259" key="9">
    <source>
        <dbReference type="Pfam" id="PF16916"/>
    </source>
</evidence>
<keyword evidence="11" id="KW-1185">Reference proteome</keyword>
<feature type="domain" description="Cation efflux protein transmembrane" evidence="8">
    <location>
        <begin position="12"/>
        <end position="204"/>
    </location>
</feature>
<evidence type="ECO:0000313" key="10">
    <source>
        <dbReference type="EMBL" id="SDH43919.1"/>
    </source>
</evidence>
<sequence length="380" mass="41121">MDRSSQIIRTSWIGIIANVLLAGFKAAVGILASSVAIVMDAVNNLSDALSSVITIVGTKLSQRPADRKHPFGFGRIEYFSAIIIAVIVLSAGITSLIESVKKIFDPTEPEYTTTTLVVIVVAIVVKLILGQYVKKKGEQLKSDALIASGSDALFDAVITLATLVSAGVMLLWGVSLDGILGALISVVIIKAGFEMLASPVNELLGTSISAEYAQQIQKEVSDFEGVHGVFDLILHNYGPDVKIGSLHINVYDTMSAYDIHGLTRRISTQMYERHGIIMTVGVYAVATGENRRAELQSQVMQALAAHKEIVQVHGFYYSEKNKYLSVDIVPDISVHDEAAFVSQLTTELQPLVPDTKVVVVVDHNYTEILCTADQETKTKS</sequence>
<keyword evidence="6 7" id="KW-0472">Membrane</keyword>
<dbReference type="NCBIfam" id="TIGR01297">
    <property type="entry name" value="CDF"/>
    <property type="match status" value="1"/>
</dbReference>
<feature type="domain" description="Cation efflux protein cytoplasmic" evidence="9">
    <location>
        <begin position="211"/>
        <end position="276"/>
    </location>
</feature>
<proteinExistence type="inferred from homology"/>
<dbReference type="InterPro" id="IPR002524">
    <property type="entry name" value="Cation_efflux"/>
</dbReference>
<dbReference type="InterPro" id="IPR027470">
    <property type="entry name" value="Cation_efflux_CTD"/>
</dbReference>
<dbReference type="SUPFAM" id="SSF160240">
    <property type="entry name" value="Cation efflux protein cytoplasmic domain-like"/>
    <property type="match status" value="1"/>
</dbReference>
<keyword evidence="3" id="KW-0813">Transport</keyword>
<keyword evidence="5 7" id="KW-1133">Transmembrane helix</keyword>
<dbReference type="PANTHER" id="PTHR43840:SF50">
    <property type="entry name" value="MANGANESE EFFLUX SYSTEM PROTEIN MNES"/>
    <property type="match status" value="1"/>
</dbReference>
<feature type="transmembrane region" description="Helical" evidence="7">
    <location>
        <begin position="178"/>
        <end position="197"/>
    </location>
</feature>
<dbReference type="Proteomes" id="UP000198779">
    <property type="component" value="Unassembled WGS sequence"/>
</dbReference>
<feature type="transmembrane region" description="Helical" evidence="7">
    <location>
        <begin position="113"/>
        <end position="133"/>
    </location>
</feature>
<comment type="similarity">
    <text evidence="2">Belongs to the cation diffusion facilitator (CDF) transporter (TC 2.A.4) family.</text>
</comment>
<dbReference type="EMBL" id="FNCQ01000029">
    <property type="protein sequence ID" value="SDH43919.1"/>
    <property type="molecule type" value="Genomic_DNA"/>
</dbReference>
<evidence type="ECO:0000256" key="3">
    <source>
        <dbReference type="ARBA" id="ARBA00022448"/>
    </source>
</evidence>
<evidence type="ECO:0000259" key="8">
    <source>
        <dbReference type="Pfam" id="PF01545"/>
    </source>
</evidence>
<keyword evidence="4 7" id="KW-0812">Transmembrane</keyword>
<accession>A0A1G8CF07</accession>
<dbReference type="InterPro" id="IPR036837">
    <property type="entry name" value="Cation_efflux_CTD_sf"/>
</dbReference>
<comment type="subcellular location">
    <subcellularLocation>
        <location evidence="1">Membrane</location>
        <topology evidence="1">Multi-pass membrane protein</topology>
    </subcellularLocation>
</comment>
<dbReference type="Gene3D" id="3.30.70.1350">
    <property type="entry name" value="Cation efflux protein, cytoplasmic domain"/>
    <property type="match status" value="1"/>
</dbReference>
<gene>
    <name evidence="10" type="ORF">SAMN04487901_1297</name>
</gene>
<evidence type="ECO:0000256" key="4">
    <source>
        <dbReference type="ARBA" id="ARBA00022692"/>
    </source>
</evidence>
<evidence type="ECO:0000256" key="2">
    <source>
        <dbReference type="ARBA" id="ARBA00008114"/>
    </source>
</evidence>
<evidence type="ECO:0000256" key="5">
    <source>
        <dbReference type="ARBA" id="ARBA00022989"/>
    </source>
</evidence>
<feature type="transmembrane region" description="Helical" evidence="7">
    <location>
        <begin position="12"/>
        <end position="39"/>
    </location>
</feature>
<evidence type="ECO:0000313" key="11">
    <source>
        <dbReference type="Proteomes" id="UP000198779"/>
    </source>
</evidence>
<dbReference type="STRING" id="645274.SAMN04487901_1297"/>
<dbReference type="PANTHER" id="PTHR43840">
    <property type="entry name" value="MITOCHONDRIAL METAL TRANSPORTER 1-RELATED"/>
    <property type="match status" value="1"/>
</dbReference>
<dbReference type="Pfam" id="PF01545">
    <property type="entry name" value="Cation_efflux"/>
    <property type="match status" value="1"/>
</dbReference>
<dbReference type="GO" id="GO:0008324">
    <property type="term" value="F:monoatomic cation transmembrane transporter activity"/>
    <property type="evidence" value="ECO:0007669"/>
    <property type="project" value="InterPro"/>
</dbReference>
<dbReference type="AlphaFoldDB" id="A0A1G8CF07"/>